<accession>A0A5K4E9B2</accession>
<reference evidence="1" key="1">
    <citation type="submission" date="2019-11" db="UniProtKB">
        <authorList>
            <consortium name="WormBaseParasite"/>
        </authorList>
    </citation>
    <scope>IDENTIFICATION</scope>
    <source>
        <strain evidence="1">Puerto Rican</strain>
    </source>
</reference>
<dbReference type="WBParaSite" id="Smp_007290.4">
    <property type="protein sequence ID" value="Smp_007290.4"/>
    <property type="gene ID" value="Smp_007290"/>
</dbReference>
<dbReference type="ExpressionAtlas" id="A0A5K4E9B2">
    <property type="expression patterns" value="baseline"/>
</dbReference>
<organism evidence="1">
    <name type="scientific">Schistosoma mansoni</name>
    <name type="common">Blood fluke</name>
    <dbReference type="NCBI Taxonomy" id="6183"/>
    <lineage>
        <taxon>Eukaryota</taxon>
        <taxon>Metazoa</taxon>
        <taxon>Spiralia</taxon>
        <taxon>Lophotrochozoa</taxon>
        <taxon>Platyhelminthes</taxon>
        <taxon>Trematoda</taxon>
        <taxon>Digenea</taxon>
        <taxon>Strigeidida</taxon>
        <taxon>Schistosomatoidea</taxon>
        <taxon>Schistosomatidae</taxon>
        <taxon>Schistosoma</taxon>
    </lineage>
</organism>
<sequence>MYILGSYGFGSTKIIVNADDGFYSGIRDQGIVSCLSAVDRGVSDVSVLMNGAVAKGLLSSPYHERPQMSLLFSHITRHRQIPGNIVQCALK</sequence>
<protein>
    <submittedName>
        <fullName evidence="1">Carbohydrate deacetylase</fullName>
    </submittedName>
</protein>
<name>A0A5K4E9B2_SCHMA</name>
<dbReference type="InParanoid" id="A0A5K4E9B2"/>
<evidence type="ECO:0000313" key="1">
    <source>
        <dbReference type="WBParaSite" id="Smp_007290.4"/>
    </source>
</evidence>
<dbReference type="AlphaFoldDB" id="A0A5K4E9B2"/>
<proteinExistence type="predicted"/>